<gene>
    <name evidence="6" type="ORF">SanaruYs_24110</name>
</gene>
<feature type="binding site" evidence="5">
    <location>
        <position position="189"/>
    </location>
    <ligand>
        <name>Zn(2+)</name>
        <dbReference type="ChEBI" id="CHEBI:29105"/>
        <label>2</label>
    </ligand>
</feature>
<feature type="active site" description="Proton acceptor" evidence="4">
    <location>
        <position position="188"/>
    </location>
</feature>
<comment type="cofactor">
    <cofactor evidence="5">
        <name>a divalent metal cation</name>
        <dbReference type="ChEBI" id="CHEBI:60240"/>
    </cofactor>
    <text evidence="5">Binds 2 divalent metal cations per subunit.</text>
</comment>
<dbReference type="PANTHER" id="PTHR32481:SF7">
    <property type="entry name" value="AMINOPEPTIDASE YHFE-RELATED"/>
    <property type="match status" value="1"/>
</dbReference>
<evidence type="ECO:0000256" key="1">
    <source>
        <dbReference type="ARBA" id="ARBA00022723"/>
    </source>
</evidence>
<feature type="binding site" evidence="5">
    <location>
        <position position="215"/>
    </location>
    <ligand>
        <name>Zn(2+)</name>
        <dbReference type="ChEBI" id="CHEBI:29105"/>
        <label>1</label>
    </ligand>
</feature>
<dbReference type="SUPFAM" id="SSF53187">
    <property type="entry name" value="Zn-dependent exopeptidases"/>
    <property type="match status" value="1"/>
</dbReference>
<dbReference type="InterPro" id="IPR008007">
    <property type="entry name" value="Peptidase_M42"/>
</dbReference>
<evidence type="ECO:0000313" key="6">
    <source>
        <dbReference type="EMBL" id="GCC52175.1"/>
    </source>
</evidence>
<keyword evidence="1 5" id="KW-0479">Metal-binding</keyword>
<dbReference type="PIRSF" id="PIRSF001123">
    <property type="entry name" value="PepA_GA"/>
    <property type="match status" value="1"/>
</dbReference>
<protein>
    <submittedName>
        <fullName evidence="6">Aminopeptidase</fullName>
    </submittedName>
</protein>
<evidence type="ECO:0000256" key="5">
    <source>
        <dbReference type="PIRSR" id="PIRSR001123-2"/>
    </source>
</evidence>
<dbReference type="Proteomes" id="UP000288227">
    <property type="component" value="Unassembled WGS sequence"/>
</dbReference>
<dbReference type="Gene3D" id="3.40.630.10">
    <property type="entry name" value="Zn peptidases"/>
    <property type="match status" value="2"/>
</dbReference>
<evidence type="ECO:0000256" key="4">
    <source>
        <dbReference type="PIRSR" id="PIRSR001123-1"/>
    </source>
</evidence>
<sequence>MTAKNQKNKKKSLLDFSLLKQLCHVQAPSGEESAMTSFLLSYIKKEKKNWEGKPQIFHGEAFQDCIILKFGKPRTAIFAHMDSIGFTVRYFNQLLPIGSPDAEAGTKLVGEDSLGKIECELMFDHEQHALYKFGRAIDRGTSLTYKIDFKETASTIQTPYLDNRLGVYNALKVAETLKDGVIVFSCWEEHGGGSVPYLAKFIYEKWKVKQALVSDITWATDGVALGKGVAISMRDRNIPRKIFVNKIISLAQKHKVAHQLEVEGVGSSDGRELQVSPYPFDWCFVGVPEQHPHTPHERVHKDDIASMIALYSVLMQQL</sequence>
<evidence type="ECO:0000256" key="2">
    <source>
        <dbReference type="ARBA" id="ARBA00022801"/>
    </source>
</evidence>
<reference evidence="6 7" key="1">
    <citation type="submission" date="2018-11" db="EMBL/GenBank/DDBJ databases">
        <title>Chryseotalea sanarue gen. nov., sp., nov., a member of the family Cytophagaceae, isolated from a brackish lake in Hamamatsu Japan.</title>
        <authorList>
            <person name="Maejima Y."/>
            <person name="Iino T."/>
            <person name="Muraguchi Y."/>
            <person name="Fukuda K."/>
            <person name="Ohkuma M."/>
            <person name="Moriuchi R."/>
            <person name="Dohra H."/>
            <person name="Kimbara K."/>
            <person name="Shintani M."/>
        </authorList>
    </citation>
    <scope>NUCLEOTIDE SEQUENCE [LARGE SCALE GENOMIC DNA]</scope>
    <source>
        <strain evidence="6 7">Ys</strain>
    </source>
</reference>
<feature type="binding site" evidence="5">
    <location>
        <position position="162"/>
    </location>
    <ligand>
        <name>Zn(2+)</name>
        <dbReference type="ChEBI" id="CHEBI:29105"/>
        <label>2</label>
    </ligand>
</feature>
<feature type="binding site" evidence="5">
    <location>
        <position position="80"/>
    </location>
    <ligand>
        <name>Zn(2+)</name>
        <dbReference type="ChEBI" id="CHEBI:29105"/>
        <label>1</label>
    </ligand>
</feature>
<evidence type="ECO:0000313" key="7">
    <source>
        <dbReference type="Proteomes" id="UP000288227"/>
    </source>
</evidence>
<dbReference type="Pfam" id="PF05343">
    <property type="entry name" value="Peptidase_M42"/>
    <property type="match status" value="1"/>
</dbReference>
<keyword evidence="2" id="KW-0378">Hydrolase</keyword>
<dbReference type="GO" id="GO:0004177">
    <property type="term" value="F:aminopeptidase activity"/>
    <property type="evidence" value="ECO:0007669"/>
    <property type="project" value="UniProtKB-UniRule"/>
</dbReference>
<dbReference type="InterPro" id="IPR051464">
    <property type="entry name" value="Peptidase_M42_aminopept"/>
</dbReference>
<dbReference type="OrthoDB" id="867380at2"/>
<dbReference type="PANTHER" id="PTHR32481">
    <property type="entry name" value="AMINOPEPTIDASE"/>
    <property type="match status" value="1"/>
</dbReference>
<dbReference type="EMBL" id="BHXQ01000004">
    <property type="protein sequence ID" value="GCC52175.1"/>
    <property type="molecule type" value="Genomic_DNA"/>
</dbReference>
<dbReference type="RefSeq" id="WP_127122820.1">
    <property type="nucleotide sequence ID" value="NZ_BHXQ01000004.1"/>
</dbReference>
<name>A0A401UBB4_9BACT</name>
<keyword evidence="7" id="KW-1185">Reference proteome</keyword>
<feature type="binding site" evidence="5">
    <location>
        <position position="293"/>
    </location>
    <ligand>
        <name>Zn(2+)</name>
        <dbReference type="ChEBI" id="CHEBI:29105"/>
        <label>2</label>
    </ligand>
</feature>
<keyword evidence="6" id="KW-0645">Protease</keyword>
<comment type="similarity">
    <text evidence="3">Belongs to the peptidase M42 family.</text>
</comment>
<proteinExistence type="inferred from homology"/>
<dbReference type="GO" id="GO:0046872">
    <property type="term" value="F:metal ion binding"/>
    <property type="evidence" value="ECO:0007669"/>
    <property type="project" value="UniProtKB-UniRule"/>
</dbReference>
<feature type="binding site" evidence="5">
    <location>
        <position position="162"/>
    </location>
    <ligand>
        <name>Zn(2+)</name>
        <dbReference type="ChEBI" id="CHEBI:29105"/>
        <label>1</label>
    </ligand>
</feature>
<accession>A0A401UBB4</accession>
<comment type="caution">
    <text evidence="6">The sequence shown here is derived from an EMBL/GenBank/DDBJ whole genome shotgun (WGS) entry which is preliminary data.</text>
</comment>
<dbReference type="AlphaFoldDB" id="A0A401UBB4"/>
<keyword evidence="6" id="KW-0031">Aminopeptidase</keyword>
<organism evidence="6 7">
    <name type="scientific">Chryseotalea sanaruensis</name>
    <dbReference type="NCBI Taxonomy" id="2482724"/>
    <lineage>
        <taxon>Bacteria</taxon>
        <taxon>Pseudomonadati</taxon>
        <taxon>Bacteroidota</taxon>
        <taxon>Cytophagia</taxon>
        <taxon>Cytophagales</taxon>
        <taxon>Chryseotaleaceae</taxon>
        <taxon>Chryseotalea</taxon>
    </lineage>
</organism>
<evidence type="ECO:0000256" key="3">
    <source>
        <dbReference type="PIRNR" id="PIRNR001123"/>
    </source>
</evidence>